<evidence type="ECO:0000313" key="1">
    <source>
        <dbReference type="EMBL" id="MBC9712358.1"/>
    </source>
</evidence>
<name>A0ABR7SDC8_9ACTN</name>
<sequence length="70" mass="7923">MTAPPRIGSVWARRYPGYPQHDFDFRVTGVFTRDDVTYVEVEELGSGSPRRGRLVYILDYAEPVSSEGSL</sequence>
<proteinExistence type="predicted"/>
<dbReference type="EMBL" id="JACTVJ010000004">
    <property type="protein sequence ID" value="MBC9712358.1"/>
    <property type="molecule type" value="Genomic_DNA"/>
</dbReference>
<protein>
    <submittedName>
        <fullName evidence="1">Uncharacterized protein</fullName>
    </submittedName>
</protein>
<dbReference type="RefSeq" id="WP_187812815.1">
    <property type="nucleotide sequence ID" value="NZ_JACTVJ010000004.1"/>
</dbReference>
<comment type="caution">
    <text evidence="1">The sequence shown here is derived from an EMBL/GenBank/DDBJ whole genome shotgun (WGS) entry which is preliminary data.</text>
</comment>
<organism evidence="1 2">
    <name type="scientific">Streptomyces polyasparticus</name>
    <dbReference type="NCBI Taxonomy" id="2767826"/>
    <lineage>
        <taxon>Bacteria</taxon>
        <taxon>Bacillati</taxon>
        <taxon>Actinomycetota</taxon>
        <taxon>Actinomycetes</taxon>
        <taxon>Kitasatosporales</taxon>
        <taxon>Streptomycetaceae</taxon>
        <taxon>Streptomyces</taxon>
    </lineage>
</organism>
<gene>
    <name evidence="1" type="ORF">H9Y04_07205</name>
</gene>
<keyword evidence="2" id="KW-1185">Reference proteome</keyword>
<evidence type="ECO:0000313" key="2">
    <source>
        <dbReference type="Proteomes" id="UP000642284"/>
    </source>
</evidence>
<dbReference type="Proteomes" id="UP000642284">
    <property type="component" value="Unassembled WGS sequence"/>
</dbReference>
<reference evidence="1 2" key="1">
    <citation type="submission" date="2020-08" db="EMBL/GenBank/DDBJ databases">
        <title>Genemic of Streptomyces polyaspartic.</title>
        <authorList>
            <person name="Liu W."/>
        </authorList>
    </citation>
    <scope>NUCLEOTIDE SEQUENCE [LARGE SCALE GENOMIC DNA]</scope>
    <source>
        <strain evidence="1 2">TRM66268-LWL</strain>
    </source>
</reference>
<accession>A0ABR7SDC8</accession>